<proteinExistence type="predicted"/>
<name>A0ACC2DU23_DIPCM</name>
<organism evidence="1 2">
    <name type="scientific">Diphasiastrum complanatum</name>
    <name type="common">Issler's clubmoss</name>
    <name type="synonym">Lycopodium complanatum</name>
    <dbReference type="NCBI Taxonomy" id="34168"/>
    <lineage>
        <taxon>Eukaryota</taxon>
        <taxon>Viridiplantae</taxon>
        <taxon>Streptophyta</taxon>
        <taxon>Embryophyta</taxon>
        <taxon>Tracheophyta</taxon>
        <taxon>Lycopodiopsida</taxon>
        <taxon>Lycopodiales</taxon>
        <taxon>Lycopodiaceae</taxon>
        <taxon>Lycopodioideae</taxon>
        <taxon>Diphasiastrum</taxon>
    </lineage>
</organism>
<evidence type="ECO:0000313" key="1">
    <source>
        <dbReference type="EMBL" id="KAJ7557648.1"/>
    </source>
</evidence>
<comment type="caution">
    <text evidence="1">The sequence shown here is derived from an EMBL/GenBank/DDBJ whole genome shotgun (WGS) entry which is preliminary data.</text>
</comment>
<protein>
    <submittedName>
        <fullName evidence="1">Uncharacterized protein</fullName>
    </submittedName>
</protein>
<keyword evidence="2" id="KW-1185">Reference proteome</keyword>
<dbReference type="EMBL" id="CM055095">
    <property type="protein sequence ID" value="KAJ7557648.1"/>
    <property type="molecule type" value="Genomic_DNA"/>
</dbReference>
<gene>
    <name evidence="1" type="ORF">O6H91_04G003900</name>
</gene>
<reference evidence="2" key="1">
    <citation type="journal article" date="2024" name="Proc. Natl. Acad. Sci. U.S.A.">
        <title>Extraordinary preservation of gene collinearity over three hundred million years revealed in homosporous lycophytes.</title>
        <authorList>
            <person name="Li C."/>
            <person name="Wickell D."/>
            <person name="Kuo L.Y."/>
            <person name="Chen X."/>
            <person name="Nie B."/>
            <person name="Liao X."/>
            <person name="Peng D."/>
            <person name="Ji J."/>
            <person name="Jenkins J."/>
            <person name="Williams M."/>
            <person name="Shu S."/>
            <person name="Plott C."/>
            <person name="Barry K."/>
            <person name="Rajasekar S."/>
            <person name="Grimwood J."/>
            <person name="Han X."/>
            <person name="Sun S."/>
            <person name="Hou Z."/>
            <person name="He W."/>
            <person name="Dai G."/>
            <person name="Sun C."/>
            <person name="Schmutz J."/>
            <person name="Leebens-Mack J.H."/>
            <person name="Li F.W."/>
            <person name="Wang L."/>
        </authorList>
    </citation>
    <scope>NUCLEOTIDE SEQUENCE [LARGE SCALE GENOMIC DNA]</scope>
    <source>
        <strain evidence="2">cv. PW_Plant_1</strain>
    </source>
</reference>
<dbReference type="Proteomes" id="UP001162992">
    <property type="component" value="Chromosome 4"/>
</dbReference>
<accession>A0ACC2DU23</accession>
<sequence length="477" mass="54978">MEKLAWILRTKHSCFIPLLWFTFVWVVCFFIVVFARPNRDQFSSDVPPKSSFPLSQGIKKLPRSISAKMPLWQISGAEDDYCAGRYVYMHNMPKEFNLEMLENCRNLSLWTDMCRFTDNAGFGPPLQDSEGVFSNHGWFATHQFVLDVIFHHRMKQYSCLTNDSSKAAAIYVPFYAGIDIARYLWGANTTIRDHTSLAVVDWLQKQPQWKIMGGQDHFIVTGRPTWDFRRQTDQDNDWGNRLMLLPAAKNMTILMVEASPFHNDDFAIPYPTYFHPSRDIEIQEWQNRMRNTNRTDLFSFAGAPRPGIDTSIRGQIIDQCRNATHCMLLKCHMGASKCHHPDVVMKLFQSSVFCLQPSGDSYTRRSTFDSILAGCIPVFFDPFSAYTQYTWHLPSDASSYSVFIPEDDIRESRVSIENILLRYSSEQIQLLREKVIATIPGILYANPLARLETEKDAFDLTVHAVISRIANLQVSDR</sequence>
<evidence type="ECO:0000313" key="2">
    <source>
        <dbReference type="Proteomes" id="UP001162992"/>
    </source>
</evidence>